<dbReference type="AlphaFoldDB" id="A0A1M2V7T9"/>
<dbReference type="Proteomes" id="UP000184267">
    <property type="component" value="Unassembled WGS sequence"/>
</dbReference>
<name>A0A1M2V7T9_TRAPU</name>
<dbReference type="InterPro" id="IPR040976">
    <property type="entry name" value="Pkinase_fungal"/>
</dbReference>
<comment type="caution">
    <text evidence="3">The sequence shown here is derived from an EMBL/GenBank/DDBJ whole genome shotgun (WGS) entry which is preliminary data.</text>
</comment>
<accession>A0A1M2V7T9</accession>
<dbReference type="OrthoDB" id="2745096at2759"/>
<feature type="domain" description="Fungal-type protein kinase" evidence="2">
    <location>
        <begin position="164"/>
        <end position="553"/>
    </location>
</feature>
<feature type="region of interest" description="Disordered" evidence="1">
    <location>
        <begin position="659"/>
        <end position="679"/>
    </location>
</feature>
<feature type="region of interest" description="Disordered" evidence="1">
    <location>
        <begin position="71"/>
        <end position="100"/>
    </location>
</feature>
<dbReference type="SUPFAM" id="SSF56112">
    <property type="entry name" value="Protein kinase-like (PK-like)"/>
    <property type="match status" value="1"/>
</dbReference>
<evidence type="ECO:0000256" key="1">
    <source>
        <dbReference type="SAM" id="MobiDB-lite"/>
    </source>
</evidence>
<evidence type="ECO:0000259" key="2">
    <source>
        <dbReference type="Pfam" id="PF17667"/>
    </source>
</evidence>
<protein>
    <recommendedName>
        <fullName evidence="2">Fungal-type protein kinase domain-containing protein</fullName>
    </recommendedName>
</protein>
<dbReference type="Pfam" id="PF17667">
    <property type="entry name" value="Pkinase_fungal"/>
    <property type="match status" value="1"/>
</dbReference>
<dbReference type="EMBL" id="MNAD01001602">
    <property type="protein sequence ID" value="OJT03668.1"/>
    <property type="molecule type" value="Genomic_DNA"/>
</dbReference>
<dbReference type="PANTHER" id="PTHR38248">
    <property type="entry name" value="FUNK1 6"/>
    <property type="match status" value="1"/>
</dbReference>
<proteinExistence type="predicted"/>
<dbReference type="InterPro" id="IPR011009">
    <property type="entry name" value="Kinase-like_dom_sf"/>
</dbReference>
<sequence length="735" mass="81013">MEAFVPGENLPPTFKIPKPDIADFGNERGMYPGLCAFFDEVFKKSGCAYLSAYSSDDYVDQVALGLVDEGADDKRRPNFAGRHTGTPKARATTTDAEHGPINLEVGDAPDEVDSGSDAGDPLSLVSRTAWAWAELLVEVNTPNKTSSPWGTRSLDDLEHQLAEGQIIHHIREVFSRQHRIFVFIIDVCGPTARLCLFDRAGAIVSALFDYVDDPATLATFLYRFTKMSRAQRGHDPTATLATDAEEAHFRTLWKTVGSDPDSAITRGLKKAATPGWSVYALDIFSPWSERDTFLDAEDTKGPTHHRCLVGRPAYVGASMLGKGTRCFVAWSDAEQSVVFIKDSWRVMSEDAPSEFDNYQLLYRSLGTDVYKFYPTVRAGGDVAYQPLQNTGDPALSEHPSRGGRYYATARSAPQETCSLGDALHLAVPRRRSRLVLQQVCGTLEDFKHPPELVFAMMVALMAHSLAWSEAKLLHGDISPGNILIYEPPERETEYFLSDWDLARTVDQLQCRRRSQLPHPGTWQFTSGLLQRYLHKPYELADELEAFVHVLNWCALKYLRHSLSGPENSALLSQTFHDFYDGWTVPGSTSVKFLWMRVGFLIVEDLDDAACNPLSVLLGQLAAMCKKHYETKIAELEPPAVQHASTLGPRIASFGGAADHGQCVSSAKQPPSPAPTTSVTVPAISPLSSHEEMVGAFCAPFSVGECGEAPMWPADFVKVKDQVPVSAAHASWVTHE</sequence>
<dbReference type="Gene3D" id="1.10.510.10">
    <property type="entry name" value="Transferase(Phosphotransferase) domain 1"/>
    <property type="match status" value="1"/>
</dbReference>
<keyword evidence="4" id="KW-1185">Reference proteome</keyword>
<dbReference type="PANTHER" id="PTHR38248:SF2">
    <property type="entry name" value="FUNK1 11"/>
    <property type="match status" value="1"/>
</dbReference>
<reference evidence="3 4" key="1">
    <citation type="submission" date="2016-10" db="EMBL/GenBank/DDBJ databases">
        <title>Genome sequence of the basidiomycete white-rot fungus Trametes pubescens.</title>
        <authorList>
            <person name="Makela M.R."/>
            <person name="Granchi Z."/>
            <person name="Peng M."/>
            <person name="De Vries R.P."/>
            <person name="Grigoriev I."/>
            <person name="Riley R."/>
            <person name="Hilden K."/>
        </authorList>
    </citation>
    <scope>NUCLEOTIDE SEQUENCE [LARGE SCALE GENOMIC DNA]</scope>
    <source>
        <strain evidence="3 4">FBCC735</strain>
    </source>
</reference>
<dbReference type="OMA" id="HRIFVFI"/>
<evidence type="ECO:0000313" key="3">
    <source>
        <dbReference type="EMBL" id="OJT03668.1"/>
    </source>
</evidence>
<gene>
    <name evidence="3" type="ORF">TRAPUB_5696</name>
</gene>
<organism evidence="3 4">
    <name type="scientific">Trametes pubescens</name>
    <name type="common">White-rot fungus</name>
    <dbReference type="NCBI Taxonomy" id="154538"/>
    <lineage>
        <taxon>Eukaryota</taxon>
        <taxon>Fungi</taxon>
        <taxon>Dikarya</taxon>
        <taxon>Basidiomycota</taxon>
        <taxon>Agaricomycotina</taxon>
        <taxon>Agaricomycetes</taxon>
        <taxon>Polyporales</taxon>
        <taxon>Polyporaceae</taxon>
        <taxon>Trametes</taxon>
    </lineage>
</organism>
<evidence type="ECO:0000313" key="4">
    <source>
        <dbReference type="Proteomes" id="UP000184267"/>
    </source>
</evidence>